<accession>A0ABW9UJ73</accession>
<dbReference type="Proteomes" id="UP000467637">
    <property type="component" value="Unassembled WGS sequence"/>
</dbReference>
<evidence type="ECO:0000256" key="2">
    <source>
        <dbReference type="ARBA" id="ARBA00006739"/>
    </source>
</evidence>
<evidence type="ECO:0000256" key="3">
    <source>
        <dbReference type="ARBA" id="ARBA00022676"/>
    </source>
</evidence>
<reference evidence="6 7" key="1">
    <citation type="submission" date="2019-12" db="EMBL/GenBank/DDBJ databases">
        <authorList>
            <person name="Huq M.A."/>
        </authorList>
    </citation>
    <scope>NUCLEOTIDE SEQUENCE [LARGE SCALE GENOMIC DNA]</scope>
    <source>
        <strain evidence="6 7">MAH-34</strain>
    </source>
</reference>
<dbReference type="PANTHER" id="PTHR43179:SF12">
    <property type="entry name" value="GALACTOFURANOSYLTRANSFERASE GLFT2"/>
    <property type="match status" value="1"/>
</dbReference>
<dbReference type="Pfam" id="PF00535">
    <property type="entry name" value="Glycos_transf_2"/>
    <property type="match status" value="1"/>
</dbReference>
<feature type="domain" description="Glycosyltransferase 2-like" evidence="5">
    <location>
        <begin position="106"/>
        <end position="274"/>
    </location>
</feature>
<name>A0ABW9UJ73_9BACL</name>
<gene>
    <name evidence="6" type="ORF">GON05_33830</name>
</gene>
<organism evidence="6 7">
    <name type="scientific">Paenibacillus anseongense</name>
    <dbReference type="NCBI Taxonomy" id="2682845"/>
    <lineage>
        <taxon>Bacteria</taxon>
        <taxon>Bacillati</taxon>
        <taxon>Bacillota</taxon>
        <taxon>Bacilli</taxon>
        <taxon>Bacillales</taxon>
        <taxon>Paenibacillaceae</taxon>
        <taxon>Paenibacillus</taxon>
    </lineage>
</organism>
<dbReference type="EMBL" id="WSEM01000035">
    <property type="protein sequence ID" value="MVQ39581.1"/>
    <property type="molecule type" value="Genomic_DNA"/>
</dbReference>
<sequence length="506" mass="57342">MDCVEYGESSDRFRAFGGLYRERGGSLPMRTAVKRRVQKSMGKSRKFHKLGKLGRVGKPGKVASSQASYNRGYNEGFNMAYDSAHDHAFQLGWDAGVTPSKFQGTSIIIVTTNDQRHHLQNCIDSIYEYTPEPFELIVIDNASTDDTAEYLKSLTGKIRYKIFTSNLGFAGGTNQGLRMARGSNLLFLNNDTIVTKDWLKNMLTCLNSNEKFGLVGPMTNYISGEQLLQTNYTSTEEMHHFAANFNHSNPAKWHVTTRLTGFCVLMRREVFERLGYLDEGFEIGNCEDDDFGFRTRIMGLELVIAMDTFIHHVGSVSIKALGEQRFEEVYGRNLEFYARKWGETHSLLHEVHQKLGGGSAAMVDFYPSHIVVRGVTSELYWIENGHRHPIEGESHHLSATRVSQVDLRSWPKGHSLSQHDVQNKLAALAQGVYVDGHLQEGALARTEDHAVYQIKNGKMQRFINDWPLRYWNLDLRHQTAMSWDDFHRFAPALPIIAPAIIVANNV</sequence>
<dbReference type="Gene3D" id="3.90.550.10">
    <property type="entry name" value="Spore Coat Polysaccharide Biosynthesis Protein SpsA, Chain A"/>
    <property type="match status" value="1"/>
</dbReference>
<proteinExistence type="inferred from homology"/>
<comment type="caution">
    <text evidence="6">The sequence shown here is derived from an EMBL/GenBank/DDBJ whole genome shotgun (WGS) entry which is preliminary data.</text>
</comment>
<comment type="pathway">
    <text evidence="1">Cell wall biogenesis; cell wall polysaccharide biosynthesis.</text>
</comment>
<dbReference type="SUPFAM" id="SSF53448">
    <property type="entry name" value="Nucleotide-diphospho-sugar transferases"/>
    <property type="match status" value="1"/>
</dbReference>
<dbReference type="CDD" id="cd04186">
    <property type="entry name" value="GT_2_like_c"/>
    <property type="match status" value="1"/>
</dbReference>
<evidence type="ECO:0000256" key="4">
    <source>
        <dbReference type="ARBA" id="ARBA00022679"/>
    </source>
</evidence>
<dbReference type="PANTHER" id="PTHR43179">
    <property type="entry name" value="RHAMNOSYLTRANSFERASE WBBL"/>
    <property type="match status" value="1"/>
</dbReference>
<evidence type="ECO:0000259" key="5">
    <source>
        <dbReference type="Pfam" id="PF00535"/>
    </source>
</evidence>
<dbReference type="InterPro" id="IPR029044">
    <property type="entry name" value="Nucleotide-diphossugar_trans"/>
</dbReference>
<comment type="similarity">
    <text evidence="2">Belongs to the glycosyltransferase 2 family.</text>
</comment>
<keyword evidence="3" id="KW-0328">Glycosyltransferase</keyword>
<evidence type="ECO:0000313" key="6">
    <source>
        <dbReference type="EMBL" id="MVQ39581.1"/>
    </source>
</evidence>
<protein>
    <submittedName>
        <fullName evidence="6">Glycosyltransferase</fullName>
    </submittedName>
</protein>
<evidence type="ECO:0000313" key="7">
    <source>
        <dbReference type="Proteomes" id="UP000467637"/>
    </source>
</evidence>
<evidence type="ECO:0000256" key="1">
    <source>
        <dbReference type="ARBA" id="ARBA00004776"/>
    </source>
</evidence>
<keyword evidence="7" id="KW-1185">Reference proteome</keyword>
<keyword evidence="4" id="KW-0808">Transferase</keyword>
<dbReference type="InterPro" id="IPR001173">
    <property type="entry name" value="Glyco_trans_2-like"/>
</dbReference>